<keyword evidence="2" id="KW-1185">Reference proteome</keyword>
<dbReference type="Pfam" id="PF01257">
    <property type="entry name" value="2Fe-2S_thioredx"/>
    <property type="match status" value="1"/>
</dbReference>
<evidence type="ECO:0000313" key="2">
    <source>
        <dbReference type="Proteomes" id="UP000194798"/>
    </source>
</evidence>
<dbReference type="InterPro" id="IPR042128">
    <property type="entry name" value="NuoE_dom"/>
</dbReference>
<name>A0A251X5I8_9GAMM</name>
<reference evidence="1 2" key="1">
    <citation type="submission" date="2016-12" db="EMBL/GenBank/DDBJ databases">
        <title>Thioflexothrix psekupsii D3 genome sequencing and assembly.</title>
        <authorList>
            <person name="Fomenkov A."/>
            <person name="Vincze T."/>
            <person name="Grabovich M."/>
            <person name="Anton B.P."/>
            <person name="Dubinina G."/>
            <person name="Orlova M."/>
            <person name="Belousova E."/>
            <person name="Roberts R.J."/>
        </authorList>
    </citation>
    <scope>NUCLEOTIDE SEQUENCE [LARGE SCALE GENOMIC DNA]</scope>
    <source>
        <strain evidence="1">D3</strain>
    </source>
</reference>
<sequence length="89" mass="9968">MSQFPIVIAVCTSMSCVKSGAETIMLHLQQQLGIGLNETTADGRFRLEEIKCFDACSAAPTARIGEAYYRQLTPEKLDQLLDKFRRLPM</sequence>
<dbReference type="Proteomes" id="UP000194798">
    <property type="component" value="Unassembled WGS sequence"/>
</dbReference>
<evidence type="ECO:0000313" key="1">
    <source>
        <dbReference type="EMBL" id="OUD12919.1"/>
    </source>
</evidence>
<dbReference type="AlphaFoldDB" id="A0A251X5I8"/>
<dbReference type="SUPFAM" id="SSF52833">
    <property type="entry name" value="Thioredoxin-like"/>
    <property type="match status" value="1"/>
</dbReference>
<dbReference type="RefSeq" id="WP_086488860.1">
    <property type="nucleotide sequence ID" value="NZ_MSLT01000019.1"/>
</dbReference>
<dbReference type="PANTHER" id="PTHR10371:SF3">
    <property type="entry name" value="NADH DEHYDROGENASE [UBIQUINONE] FLAVOPROTEIN 2, MITOCHONDRIAL"/>
    <property type="match status" value="1"/>
</dbReference>
<dbReference type="InterPro" id="IPR036249">
    <property type="entry name" value="Thioredoxin-like_sf"/>
</dbReference>
<organism evidence="1 2">
    <name type="scientific">Thioflexithrix psekupsensis</name>
    <dbReference type="NCBI Taxonomy" id="1570016"/>
    <lineage>
        <taxon>Bacteria</taxon>
        <taxon>Pseudomonadati</taxon>
        <taxon>Pseudomonadota</taxon>
        <taxon>Gammaproteobacteria</taxon>
        <taxon>Thiotrichales</taxon>
        <taxon>Thioflexithrix</taxon>
    </lineage>
</organism>
<proteinExistence type="predicted"/>
<dbReference type="OrthoDB" id="9807941at2"/>
<accession>A0A251X5I8</accession>
<dbReference type="CDD" id="cd03064">
    <property type="entry name" value="TRX_Fd_NuoE"/>
    <property type="match status" value="1"/>
</dbReference>
<dbReference type="PANTHER" id="PTHR10371">
    <property type="entry name" value="NADH DEHYDROGENASE UBIQUINONE FLAVOPROTEIN 2, MITOCHONDRIAL"/>
    <property type="match status" value="1"/>
</dbReference>
<comment type="caution">
    <text evidence="1">The sequence shown here is derived from an EMBL/GenBank/DDBJ whole genome shotgun (WGS) entry which is preliminary data.</text>
</comment>
<dbReference type="Gene3D" id="3.40.30.10">
    <property type="entry name" value="Glutaredoxin"/>
    <property type="match status" value="1"/>
</dbReference>
<dbReference type="GO" id="GO:0003954">
    <property type="term" value="F:NADH dehydrogenase activity"/>
    <property type="evidence" value="ECO:0007669"/>
    <property type="project" value="TreeGrafter"/>
</dbReference>
<dbReference type="EMBL" id="MSLT01000019">
    <property type="protein sequence ID" value="OUD12919.1"/>
    <property type="molecule type" value="Genomic_DNA"/>
</dbReference>
<protein>
    <submittedName>
        <fullName evidence="1">Uncharacterized protein</fullName>
    </submittedName>
</protein>
<gene>
    <name evidence="1" type="ORF">TPSD3_12325</name>
</gene>